<protein>
    <submittedName>
        <fullName evidence="1">Uncharacterized protein</fullName>
    </submittedName>
</protein>
<dbReference type="RefSeq" id="WP_015873969.1">
    <property type="nucleotide sequence ID" value="NC_012751.1"/>
</dbReference>
<reference evidence="1 3" key="1">
    <citation type="journal article" date="2009" name="Proc. Natl. Acad. Sci. U.S.A.">
        <title>Hamiltonella defensa, genome evolution of protective bacterial endosymbiont from pathogenic ancestors.</title>
        <authorList>
            <person name="Degnan P.H."/>
            <person name="Yu Y."/>
            <person name="Sisneros N."/>
            <person name="Wing R.A."/>
            <person name="Moran N.A."/>
        </authorList>
    </citation>
    <scope>NUCLEOTIDE SEQUENCE [LARGE SCALE GENOMIC DNA]</scope>
    <source>
        <strain evidence="3">5AT</strain>
        <strain evidence="1">T5A</strain>
    </source>
</reference>
<gene>
    <name evidence="1" type="ordered locus">HDEF_1588</name>
    <name evidence="2" type="ordered locus">HDEF_2056</name>
</gene>
<evidence type="ECO:0000313" key="3">
    <source>
        <dbReference type="Proteomes" id="UP000002334"/>
    </source>
</evidence>
<evidence type="ECO:0000313" key="1">
    <source>
        <dbReference type="EMBL" id="ACQ68202.1"/>
    </source>
</evidence>
<accession>C4K6K9</accession>
<dbReference type="GeneID" id="66262095"/>
<sequence>MIHIDIQIIQAFSRAFVVKNFRNRFVHEAIKKPARLHQRICHGIEDVFPIAYKNCSFQFLPDEPCLILCGNLRLEKSTWSQVQSVGIGGFLVMSLSQLKFYAETEGRPKSEIWGASLNHGTVKKI</sequence>
<dbReference type="EMBL" id="CP001277">
    <property type="protein sequence ID" value="ACQ68202.1"/>
    <property type="molecule type" value="Genomic_DNA"/>
</dbReference>
<dbReference type="STRING" id="572265.HDEF_1588"/>
<dbReference type="EMBL" id="CP001277">
    <property type="protein sequence ID" value="ACQ68624.1"/>
    <property type="molecule type" value="Genomic_DNA"/>
</dbReference>
<dbReference type="AlphaFoldDB" id="C4K6K9"/>
<proteinExistence type="predicted"/>
<evidence type="ECO:0000313" key="2">
    <source>
        <dbReference type="EMBL" id="ACQ68624.1"/>
    </source>
</evidence>
<dbReference type="KEGG" id="hde:HDEF_1588"/>
<organism evidence="1 3">
    <name type="scientific">Hamiltonella defensa subsp. Acyrthosiphon pisum (strain 5AT)</name>
    <dbReference type="NCBI Taxonomy" id="572265"/>
    <lineage>
        <taxon>Bacteria</taxon>
        <taxon>Pseudomonadati</taxon>
        <taxon>Pseudomonadota</taxon>
        <taxon>Gammaproteobacteria</taxon>
        <taxon>Enterobacterales</taxon>
        <taxon>Enterobacteriaceae</taxon>
        <taxon>aphid secondary symbionts</taxon>
        <taxon>Candidatus Williamhamiltonella</taxon>
    </lineage>
</organism>
<dbReference type="KEGG" id="hde:HDEF_2056"/>
<name>C4K6K9_HAMD5</name>
<dbReference type="HOGENOM" id="CLU_1989528_0_0_6"/>
<keyword evidence="3" id="KW-1185">Reference proteome</keyword>
<dbReference type="Proteomes" id="UP000002334">
    <property type="component" value="Chromosome"/>
</dbReference>